<keyword evidence="6" id="KW-1185">Reference proteome</keyword>
<evidence type="ECO:0000313" key="5">
    <source>
        <dbReference type="Ensembl" id="ENSMSIP00000012902.1"/>
    </source>
</evidence>
<feature type="coiled-coil region" evidence="1">
    <location>
        <begin position="417"/>
        <end position="458"/>
    </location>
</feature>
<dbReference type="AlphaFoldDB" id="A0A8C6GXV2"/>
<evidence type="ECO:0000259" key="4">
    <source>
        <dbReference type="Pfam" id="PF15852"/>
    </source>
</evidence>
<dbReference type="Ensembl" id="ENSMSIT00000016364.1">
    <property type="protein sequence ID" value="ENSMSIP00000012902.1"/>
    <property type="gene ID" value="ENSMSIG00000011108.1"/>
</dbReference>
<evidence type="ECO:0000313" key="6">
    <source>
        <dbReference type="Proteomes" id="UP000694415"/>
    </source>
</evidence>
<protein>
    <submittedName>
        <fullName evidence="5">RIKEN cDNA 4921504E06 gene</fullName>
    </submittedName>
</protein>
<dbReference type="InterPro" id="IPR031711">
    <property type="entry name" value="DUF4724"/>
</dbReference>
<dbReference type="Proteomes" id="UP000694415">
    <property type="component" value="Unplaced"/>
</dbReference>
<dbReference type="Pfam" id="PF15821">
    <property type="entry name" value="DUF4709"/>
    <property type="match status" value="1"/>
</dbReference>
<feature type="compositionally biased region" description="Pro residues" evidence="2">
    <location>
        <begin position="515"/>
        <end position="526"/>
    </location>
</feature>
<sequence>MAEAETETEEWTKTRGCRKILQTLEGAIEQFKFHSRLAISDDLKVGFFTSDHATQTDCSEIFPLKDLTQSTEKLMRIITSLHVDFGFLKDLVQLKFEERLKEESWKIVGMLCDKMLEMKRHYQQGEDIMRKSFQQQLCDAIAIIKGMYQKYFEIEDEKTALQDTDDVKLNVLRRKLKEKEEIIKSLKNELELYEEFGFKKVDSFAKESSSPKPISEKELLDCRAENERLIQIITELEEESRTAINENAMLEDEVMYLKEISDQDQRTIQKLMDSRERLRYELDCEKLAIQDMINRKKDDIEIKRKLASISTYYGGKRGTMSKGREVSIYATHQTREGTHFLRPPSASLSVSPKMKRKLSSKKYVNTAVVPAATVTETTVTVPATAEIFTQLLEKPSEKHVTFLLPSMVPEELFLKYQLVKEEEKKLLENQVEILKNALEDEGKRLERFKKDADQANKNWEKKFLILKNSFHVLKNEMFTRQTLYRQCAMTGDTSFNYIKVKPLYVRSTVNMAEPSSPPNVPHPPMVDPSNENTRSDQVFPGGKNLGSGSRGVFHSPSISEALASPTAPKESKARRPCLVRKRGLHIA</sequence>
<reference evidence="5" key="2">
    <citation type="submission" date="2025-09" db="UniProtKB">
        <authorList>
            <consortium name="Ensembl"/>
        </authorList>
    </citation>
    <scope>IDENTIFICATION</scope>
</reference>
<feature type="region of interest" description="Disordered" evidence="2">
    <location>
        <begin position="511"/>
        <end position="587"/>
    </location>
</feature>
<feature type="domain" description="DUF4709" evidence="3">
    <location>
        <begin position="36"/>
        <end position="145"/>
    </location>
</feature>
<dbReference type="InterPro" id="IPR031651">
    <property type="entry name" value="DUF4709"/>
</dbReference>
<evidence type="ECO:0000256" key="2">
    <source>
        <dbReference type="SAM" id="MobiDB-lite"/>
    </source>
</evidence>
<reference evidence="5" key="1">
    <citation type="submission" date="2025-08" db="UniProtKB">
        <authorList>
            <consortium name="Ensembl"/>
        </authorList>
    </citation>
    <scope>IDENTIFICATION</scope>
</reference>
<proteinExistence type="predicted"/>
<accession>A0A8C6GXV2</accession>
<keyword evidence="1" id="KW-0175">Coiled coil</keyword>
<dbReference type="GeneTree" id="ENSGT00390000003836"/>
<evidence type="ECO:0000256" key="1">
    <source>
        <dbReference type="SAM" id="Coils"/>
    </source>
</evidence>
<dbReference type="PANTHER" id="PTHR22382">
    <property type="entry name" value="RIKEN CDNA 4921504E06 GENE"/>
    <property type="match status" value="1"/>
</dbReference>
<dbReference type="PANTHER" id="PTHR22382:SF7">
    <property type="entry name" value="RIKEN CDNA 4921504E06 GENE"/>
    <property type="match status" value="1"/>
</dbReference>
<feature type="compositionally biased region" description="Basic residues" evidence="2">
    <location>
        <begin position="572"/>
        <end position="587"/>
    </location>
</feature>
<feature type="coiled-coil region" evidence="1">
    <location>
        <begin position="169"/>
        <end position="253"/>
    </location>
</feature>
<name>A0A8C6GXV2_MUSSI</name>
<dbReference type="InterPro" id="IPR040119">
    <property type="entry name" value="C10orf67-like"/>
</dbReference>
<evidence type="ECO:0000259" key="3">
    <source>
        <dbReference type="Pfam" id="PF15821"/>
    </source>
</evidence>
<organism evidence="5 6">
    <name type="scientific">Mus spicilegus</name>
    <name type="common">Mound-building mouse</name>
    <dbReference type="NCBI Taxonomy" id="10103"/>
    <lineage>
        <taxon>Eukaryota</taxon>
        <taxon>Metazoa</taxon>
        <taxon>Chordata</taxon>
        <taxon>Craniata</taxon>
        <taxon>Vertebrata</taxon>
        <taxon>Euteleostomi</taxon>
        <taxon>Mammalia</taxon>
        <taxon>Eutheria</taxon>
        <taxon>Euarchontoglires</taxon>
        <taxon>Glires</taxon>
        <taxon>Rodentia</taxon>
        <taxon>Myomorpha</taxon>
        <taxon>Muroidea</taxon>
        <taxon>Muridae</taxon>
        <taxon>Murinae</taxon>
        <taxon>Mus</taxon>
        <taxon>Mus</taxon>
    </lineage>
</organism>
<dbReference type="Pfam" id="PF15852">
    <property type="entry name" value="DUF4724"/>
    <property type="match status" value="1"/>
</dbReference>
<feature type="domain" description="DUF4724" evidence="4">
    <location>
        <begin position="477"/>
        <end position="539"/>
    </location>
</feature>